<keyword evidence="2 4" id="KW-0238">DNA-binding</keyword>
<dbReference type="Pfam" id="PF00440">
    <property type="entry name" value="TetR_N"/>
    <property type="match status" value="1"/>
</dbReference>
<dbReference type="InterPro" id="IPR036271">
    <property type="entry name" value="Tet_transcr_reg_TetR-rel_C_sf"/>
</dbReference>
<sequence>MARERKNSVRQSIVETASRLFYKQGYTSTGINQIIAESGVVKSTLYTTFRSKEEILMAYLESEGAVSDKELKEATEKVNDPKEKVLAVFDYLVELVQQKEYYGCHFLNVVSEVTKEDEAIRTQIKKQKNNVRQLFRQLLQPIGKGDLTDEIYTLFEGALAGNKVHDDVFPVINAKKIAEKLLK</sequence>
<dbReference type="EMBL" id="FQUT01000015">
    <property type="protein sequence ID" value="SHG44710.1"/>
    <property type="molecule type" value="Genomic_DNA"/>
</dbReference>
<organism evidence="6 7">
    <name type="scientific">Chryseobacterium arachidis</name>
    <dbReference type="NCBI Taxonomy" id="1416778"/>
    <lineage>
        <taxon>Bacteria</taxon>
        <taxon>Pseudomonadati</taxon>
        <taxon>Bacteroidota</taxon>
        <taxon>Flavobacteriia</taxon>
        <taxon>Flavobacteriales</taxon>
        <taxon>Weeksellaceae</taxon>
        <taxon>Chryseobacterium group</taxon>
        <taxon>Chryseobacterium</taxon>
    </lineage>
</organism>
<dbReference type="GO" id="GO:0003677">
    <property type="term" value="F:DNA binding"/>
    <property type="evidence" value="ECO:0007669"/>
    <property type="project" value="UniProtKB-UniRule"/>
</dbReference>
<keyword evidence="1" id="KW-0805">Transcription regulation</keyword>
<protein>
    <submittedName>
        <fullName evidence="6">Transcriptional regulator, TetR family</fullName>
    </submittedName>
</protein>
<dbReference type="OrthoDB" id="9787680at2"/>
<dbReference type="PRINTS" id="PR00455">
    <property type="entry name" value="HTHTETR"/>
</dbReference>
<reference evidence="7" key="1">
    <citation type="submission" date="2016-11" db="EMBL/GenBank/DDBJ databases">
        <authorList>
            <person name="Varghese N."/>
            <person name="Submissions S."/>
        </authorList>
    </citation>
    <scope>NUCLEOTIDE SEQUENCE [LARGE SCALE GENOMIC DNA]</scope>
    <source>
        <strain evidence="7">DSM 27619</strain>
    </source>
</reference>
<feature type="DNA-binding region" description="H-T-H motif" evidence="4">
    <location>
        <begin position="30"/>
        <end position="49"/>
    </location>
</feature>
<keyword evidence="3" id="KW-0804">Transcription</keyword>
<dbReference type="InterPro" id="IPR001647">
    <property type="entry name" value="HTH_TetR"/>
</dbReference>
<evidence type="ECO:0000256" key="1">
    <source>
        <dbReference type="ARBA" id="ARBA00023015"/>
    </source>
</evidence>
<dbReference type="SUPFAM" id="SSF46689">
    <property type="entry name" value="Homeodomain-like"/>
    <property type="match status" value="1"/>
</dbReference>
<dbReference type="RefSeq" id="WP_072962728.1">
    <property type="nucleotide sequence ID" value="NZ_FQUT01000015.1"/>
</dbReference>
<dbReference type="AlphaFoldDB" id="A0A1M5JWN0"/>
<keyword evidence="7" id="KW-1185">Reference proteome</keyword>
<evidence type="ECO:0000259" key="5">
    <source>
        <dbReference type="PROSITE" id="PS50977"/>
    </source>
</evidence>
<dbReference type="PANTHER" id="PTHR47506:SF3">
    <property type="entry name" value="HTH-TYPE TRANSCRIPTIONAL REGULATOR LMRA"/>
    <property type="match status" value="1"/>
</dbReference>
<evidence type="ECO:0000256" key="4">
    <source>
        <dbReference type="PROSITE-ProRule" id="PRU00335"/>
    </source>
</evidence>
<evidence type="ECO:0000256" key="2">
    <source>
        <dbReference type="ARBA" id="ARBA00023125"/>
    </source>
</evidence>
<dbReference type="Proteomes" id="UP000184518">
    <property type="component" value="Unassembled WGS sequence"/>
</dbReference>
<dbReference type="Gene3D" id="1.10.357.10">
    <property type="entry name" value="Tetracycline Repressor, domain 2"/>
    <property type="match status" value="1"/>
</dbReference>
<dbReference type="PANTHER" id="PTHR47506">
    <property type="entry name" value="TRANSCRIPTIONAL REGULATORY PROTEIN"/>
    <property type="match status" value="1"/>
</dbReference>
<feature type="domain" description="HTH tetR-type" evidence="5">
    <location>
        <begin position="7"/>
        <end position="67"/>
    </location>
</feature>
<dbReference type="InterPro" id="IPR009057">
    <property type="entry name" value="Homeodomain-like_sf"/>
</dbReference>
<accession>A0A1M5JWN0</accession>
<proteinExistence type="predicted"/>
<evidence type="ECO:0000313" key="7">
    <source>
        <dbReference type="Proteomes" id="UP000184518"/>
    </source>
</evidence>
<evidence type="ECO:0000313" key="6">
    <source>
        <dbReference type="EMBL" id="SHG44710.1"/>
    </source>
</evidence>
<name>A0A1M5JWN0_9FLAO</name>
<gene>
    <name evidence="6" type="ORF">SAMN05443633_115101</name>
</gene>
<dbReference type="STRING" id="1416778.SAMN05443633_115101"/>
<dbReference type="SUPFAM" id="SSF48498">
    <property type="entry name" value="Tetracyclin repressor-like, C-terminal domain"/>
    <property type="match status" value="1"/>
</dbReference>
<dbReference type="PROSITE" id="PS50977">
    <property type="entry name" value="HTH_TETR_2"/>
    <property type="match status" value="1"/>
</dbReference>
<evidence type="ECO:0000256" key="3">
    <source>
        <dbReference type="ARBA" id="ARBA00023163"/>
    </source>
</evidence>